<reference evidence="1" key="1">
    <citation type="journal article" date="2023" name="Microbiome">
        <title>Phages are unrecognized players in the ecology of the oral pathogen Porphyromonas gingivalis.</title>
        <authorList>
            <person name="Matrishin C.B."/>
            <person name="Haase E.M."/>
            <person name="Dewhirst F.E."/>
            <person name="Mark Welch J.L."/>
            <person name="Miranda-Sanchez F."/>
            <person name="Chen T."/>
            <person name="MacFarland D.C."/>
            <person name="Kauffman K.M."/>
        </authorList>
    </citation>
    <scope>NUCLEOTIDE SEQUENCE</scope>
</reference>
<organism evidence="1">
    <name type="scientific">Porphyromonas phage phage016a_WW2866</name>
    <dbReference type="NCBI Taxonomy" id="3154106"/>
    <lineage>
        <taxon>Viruses</taxon>
        <taxon>Duplodnaviria</taxon>
        <taxon>Heunggongvirae</taxon>
        <taxon>Uroviricota</taxon>
        <taxon>Caudoviricetes</taxon>
        <taxon>Nixviridae</taxon>
        <taxon>Dewhirstvirus</taxon>
        <taxon>Dewhirstvirus pging00J</taxon>
    </lineage>
</organism>
<proteinExistence type="predicted"/>
<protein>
    <submittedName>
        <fullName evidence="1">Uncharacterized protein</fullName>
    </submittedName>
</protein>
<accession>A0AAT9JBG0</accession>
<dbReference type="EMBL" id="BK068097">
    <property type="protein sequence ID" value="DBA55285.1"/>
    <property type="molecule type" value="Genomic_DNA"/>
</dbReference>
<evidence type="ECO:0000313" key="1">
    <source>
        <dbReference type="EMBL" id="DBA55285.1"/>
    </source>
</evidence>
<reference evidence="1" key="2">
    <citation type="submission" date="2024-05" db="EMBL/GenBank/DDBJ databases">
        <authorList>
            <person name="Matrishin C.B."/>
            <person name="Kauffman K.M."/>
        </authorList>
    </citation>
    <scope>NUCLEOTIDE SEQUENCE</scope>
</reference>
<name>A0AAT9JBG0_9CAUD</name>
<sequence length="51" mass="6111">MITTKHDRFPSWALLPTVCVARRDTETFFRVEIALIFLRYCIHVYLSRPRA</sequence>